<dbReference type="EnsemblPlants" id="AVESA.00010b.r2.1DG0168620.1">
    <property type="protein sequence ID" value="AVESA.00010b.r2.1DG0168620.1.CDS"/>
    <property type="gene ID" value="AVESA.00010b.r2.1DG0168620"/>
</dbReference>
<reference evidence="1" key="2">
    <citation type="submission" date="2025-09" db="UniProtKB">
        <authorList>
            <consortium name="EnsemblPlants"/>
        </authorList>
    </citation>
    <scope>IDENTIFICATION</scope>
</reference>
<protein>
    <submittedName>
        <fullName evidence="1">Uncharacterized protein</fullName>
    </submittedName>
</protein>
<evidence type="ECO:0000313" key="2">
    <source>
        <dbReference type="Proteomes" id="UP001732700"/>
    </source>
</evidence>
<organism evidence="1 2">
    <name type="scientific">Avena sativa</name>
    <name type="common">Oat</name>
    <dbReference type="NCBI Taxonomy" id="4498"/>
    <lineage>
        <taxon>Eukaryota</taxon>
        <taxon>Viridiplantae</taxon>
        <taxon>Streptophyta</taxon>
        <taxon>Embryophyta</taxon>
        <taxon>Tracheophyta</taxon>
        <taxon>Spermatophyta</taxon>
        <taxon>Magnoliopsida</taxon>
        <taxon>Liliopsida</taxon>
        <taxon>Poales</taxon>
        <taxon>Poaceae</taxon>
        <taxon>BOP clade</taxon>
        <taxon>Pooideae</taxon>
        <taxon>Poodae</taxon>
        <taxon>Poeae</taxon>
        <taxon>Poeae Chloroplast Group 1 (Aveneae type)</taxon>
        <taxon>Aveninae</taxon>
        <taxon>Avena</taxon>
    </lineage>
</organism>
<reference evidence="1" key="1">
    <citation type="submission" date="2021-05" db="EMBL/GenBank/DDBJ databases">
        <authorList>
            <person name="Scholz U."/>
            <person name="Mascher M."/>
            <person name="Fiebig A."/>
        </authorList>
    </citation>
    <scope>NUCLEOTIDE SEQUENCE [LARGE SCALE GENOMIC DNA]</scope>
</reference>
<sequence length="237" mass="25428">MCRSRTAKTPLTVDTDISTGVQGQQLASIPPSHNIPPPPLLTNHPPRTSTRDQSTQATSQPSPKNRTSFEQRAMAGATATGTRKGGIKAYRKLRGYDRLDAAAAQRRPPLPTAELGAGGGAKATSAAGRRRGWRVHRRGLGRRILRALSPRRWLARLRDAYVDAMLRLASSAAVGYGSTPYCSAPEPFARPRPPKEYDDKVLVEMYRSILARGGVIPISADTSLVIGAARMPAAAVA</sequence>
<dbReference type="Proteomes" id="UP001732700">
    <property type="component" value="Chromosome 1D"/>
</dbReference>
<accession>A0ACD5U2E0</accession>
<proteinExistence type="predicted"/>
<name>A0ACD5U2E0_AVESA</name>
<keyword evidence="2" id="KW-1185">Reference proteome</keyword>
<evidence type="ECO:0000313" key="1">
    <source>
        <dbReference type="EnsemblPlants" id="AVESA.00010b.r2.1DG0168620.1.CDS"/>
    </source>
</evidence>